<feature type="region of interest" description="Disordered" evidence="1">
    <location>
        <begin position="214"/>
        <end position="234"/>
    </location>
</feature>
<dbReference type="EMBL" id="CP002271">
    <property type="protein sequence ID" value="ADO73903.1"/>
    <property type="molecule type" value="Genomic_DNA"/>
</dbReference>
<sequence>MGSGVRQGVKARMDRQRLRGWKSFVGGLAVLLGPAALGAEPDPWAAPSTACVGSDCRWKAAREQQEAVKQQRVQAREALMKTLIPSTREGESDLVWLQRVDQVLAGVEAAAKLPGDRELAARALDASNWAREERGKLALVGAERALVLQLLHLPAAPSARIITLESDTVQLHCAMEGERCVGVYLVGRDKAGRVLNAPAQAEETAALLSQALGQSVPLPTPPAREGTRGPTTSTWKVGTVPVVARWRNSDLMELRVGDLKP</sequence>
<dbReference type="HOGENOM" id="CLU_1065226_0_0_7"/>
<dbReference type="Proteomes" id="UP000001351">
    <property type="component" value="Chromosome"/>
</dbReference>
<dbReference type="STRING" id="378806.STAUR_6146"/>
<reference evidence="2 3" key="1">
    <citation type="journal article" date="2011" name="Mol. Biol. Evol.">
        <title>Comparative genomic analysis of fruiting body formation in Myxococcales.</title>
        <authorList>
            <person name="Huntley S."/>
            <person name="Hamann N."/>
            <person name="Wegener-Feldbrugge S."/>
            <person name="Treuner-Lange A."/>
            <person name="Kube M."/>
            <person name="Reinhardt R."/>
            <person name="Klages S."/>
            <person name="Muller R."/>
            <person name="Ronning C.M."/>
            <person name="Nierman W.C."/>
            <person name="Sogaard-Andersen L."/>
        </authorList>
    </citation>
    <scope>NUCLEOTIDE SEQUENCE [LARGE SCALE GENOMIC DNA]</scope>
    <source>
        <strain evidence="2 3">DW4/3-1</strain>
    </source>
</reference>
<evidence type="ECO:0000313" key="3">
    <source>
        <dbReference type="Proteomes" id="UP000001351"/>
    </source>
</evidence>
<proteinExistence type="predicted"/>
<evidence type="ECO:0000313" key="2">
    <source>
        <dbReference type="EMBL" id="ADO73903.1"/>
    </source>
</evidence>
<gene>
    <name evidence="2" type="ordered locus">STAUR_6146</name>
</gene>
<keyword evidence="3" id="KW-1185">Reference proteome</keyword>
<protein>
    <submittedName>
        <fullName evidence="2">Uncharacterized protein</fullName>
    </submittedName>
</protein>
<accession>E3FED3</accession>
<dbReference type="AlphaFoldDB" id="E3FED3"/>
<organism evidence="2 3">
    <name type="scientific">Stigmatella aurantiaca (strain DW4/3-1)</name>
    <dbReference type="NCBI Taxonomy" id="378806"/>
    <lineage>
        <taxon>Bacteria</taxon>
        <taxon>Pseudomonadati</taxon>
        <taxon>Myxococcota</taxon>
        <taxon>Myxococcia</taxon>
        <taxon>Myxococcales</taxon>
        <taxon>Cystobacterineae</taxon>
        <taxon>Archangiaceae</taxon>
        <taxon>Stigmatella</taxon>
    </lineage>
</organism>
<name>E3FED3_STIAD</name>
<evidence type="ECO:0000256" key="1">
    <source>
        <dbReference type="SAM" id="MobiDB-lite"/>
    </source>
</evidence>
<dbReference type="KEGG" id="sur:STAUR_6146"/>